<feature type="transmembrane region" description="Helical" evidence="1">
    <location>
        <begin position="6"/>
        <end position="24"/>
    </location>
</feature>
<evidence type="ECO:0000313" key="2">
    <source>
        <dbReference type="EMBL" id="ATS92418.1"/>
    </source>
</evidence>
<sequence>MGFWYIVIGFVLGLVTGGVMTLMAKAHVGDSV</sequence>
<reference evidence="2 3" key="2">
    <citation type="submission" date="2017-11" db="EMBL/GenBank/DDBJ databases">
        <title>Lysogenic conversion of Stenotrophomonas maltophilia by temperate phage DLP4.</title>
        <authorList>
            <person name="Dennis J."/>
            <person name="Stothard P."/>
        </authorList>
    </citation>
    <scope>NUCLEOTIDE SEQUENCE [LARGE SCALE GENOMIC DNA]</scope>
</reference>
<name>A0A2D2W2R3_9CAUD</name>
<evidence type="ECO:0000256" key="1">
    <source>
        <dbReference type="SAM" id="Phobius"/>
    </source>
</evidence>
<gene>
    <name evidence="2" type="ORF">DLP05_114</name>
</gene>
<keyword evidence="1" id="KW-0472">Membrane</keyword>
<keyword evidence="3" id="KW-1185">Reference proteome</keyword>
<dbReference type="EMBL" id="MG189906">
    <property type="protein sequence ID" value="ATS92418.1"/>
    <property type="molecule type" value="Genomic_DNA"/>
</dbReference>
<evidence type="ECO:0000313" key="3">
    <source>
        <dbReference type="Proteomes" id="UP000241675"/>
    </source>
</evidence>
<reference evidence="3" key="1">
    <citation type="submission" date="2017-10" db="EMBL/GenBank/DDBJ databases">
        <authorList>
            <person name="Peters D.L."/>
        </authorList>
    </citation>
    <scope>NUCLEOTIDE SEQUENCE [LARGE SCALE GENOMIC DNA]</scope>
</reference>
<keyword evidence="1" id="KW-0812">Transmembrane</keyword>
<accession>A0A2D2W2R3</accession>
<organism evidence="2 3">
    <name type="scientific">Stenotrophomonas phage vB_SmaS_DLP_5</name>
    <dbReference type="NCBI Taxonomy" id="2044561"/>
    <lineage>
        <taxon>Viruses</taxon>
        <taxon>Duplodnaviria</taxon>
        <taxon>Heunggongvirae</taxon>
        <taxon>Uroviricota</taxon>
        <taxon>Caudoviricetes</taxon>
        <taxon>Delepquintavirus</taxon>
        <taxon>Delepquintavirus DLP5</taxon>
    </lineage>
</organism>
<keyword evidence="1" id="KW-1133">Transmembrane helix</keyword>
<dbReference type="Proteomes" id="UP000241675">
    <property type="component" value="Segment"/>
</dbReference>
<proteinExistence type="predicted"/>
<protein>
    <submittedName>
        <fullName evidence="2">Uncharacterized protein</fullName>
    </submittedName>
</protein>